<feature type="signal peptide" evidence="8">
    <location>
        <begin position="1"/>
        <end position="20"/>
    </location>
</feature>
<evidence type="ECO:0000256" key="3">
    <source>
        <dbReference type="ARBA" id="ARBA00022448"/>
    </source>
</evidence>
<evidence type="ECO:0000256" key="7">
    <source>
        <dbReference type="ARBA" id="ARBA00023237"/>
    </source>
</evidence>
<comment type="similarity">
    <text evidence="2">Belongs to the outer membrane factor (OMF) (TC 1.B.17) family.</text>
</comment>
<keyword evidence="8" id="KW-0732">Signal</keyword>
<organism evidence="9 10">
    <name type="scientific">Pedobacter boryungensis</name>
    <dbReference type="NCBI Taxonomy" id="869962"/>
    <lineage>
        <taxon>Bacteria</taxon>
        <taxon>Pseudomonadati</taxon>
        <taxon>Bacteroidota</taxon>
        <taxon>Sphingobacteriia</taxon>
        <taxon>Sphingobacteriales</taxon>
        <taxon>Sphingobacteriaceae</taxon>
        <taxon>Pedobacter</taxon>
    </lineage>
</organism>
<dbReference type="InterPro" id="IPR003423">
    <property type="entry name" value="OMP_efflux"/>
</dbReference>
<evidence type="ECO:0000313" key="10">
    <source>
        <dbReference type="Proteomes" id="UP000762110"/>
    </source>
</evidence>
<dbReference type="Proteomes" id="UP000762110">
    <property type="component" value="Unassembled WGS sequence"/>
</dbReference>
<dbReference type="RefSeq" id="WP_173271757.1">
    <property type="nucleotide sequence ID" value="NZ_JABMKV010000002.1"/>
</dbReference>
<protein>
    <submittedName>
        <fullName evidence="9">TolC family protein</fullName>
    </submittedName>
</protein>
<dbReference type="PANTHER" id="PTHR30026">
    <property type="entry name" value="OUTER MEMBRANE PROTEIN TOLC"/>
    <property type="match status" value="1"/>
</dbReference>
<comment type="subcellular location">
    <subcellularLocation>
        <location evidence="1">Cell outer membrane</location>
    </subcellularLocation>
</comment>
<evidence type="ECO:0000313" key="9">
    <source>
        <dbReference type="EMBL" id="NQX32074.1"/>
    </source>
</evidence>
<evidence type="ECO:0000256" key="6">
    <source>
        <dbReference type="ARBA" id="ARBA00023136"/>
    </source>
</evidence>
<sequence>MKKQLYILLFSLSLAFPAMAQEKDTTASFTLQDAINYSLTHQTSIKNAKIDEQIAINTVKKTIGIGLPQVSASADFNDFLNVATSLVPAIFFDKDAAPGATIPVKFGVKYNSTVGINATQLLFDGSYLVGLKASKTYKELSTKNTARTRIETAVAVTKAYYSVLISNEQLTLIDANLERLKKSLNDTEQMLKNGFVEKIDVDRLSVLNNNLMTERENVIRLLALNLNLLKFQMGLTINSNITLLDKITSVNTDQTPILNDGTVYQRRIEYSLLQTQKKLNELDVKRYKSAFLPTLAAFGNYSRSFQGDNFSSLYDKSFPTSLVGLKLSIPILSGGQKLYDVRNAKLESLKTDNNLINLKNSIDLEVAQAQTTYLNGQKSLENQKRNMELAKEVLRVTKIKYDQGVGSSLEVTTAETSLKEAQNNYINALYDMLINKVNLDKALGNINY</sequence>
<reference evidence="9 10" key="1">
    <citation type="submission" date="2020-05" db="EMBL/GenBank/DDBJ databases">
        <title>Description of Pedobacter foliorum sp. nov.</title>
        <authorList>
            <person name="Qi S."/>
            <person name="Carlier A."/>
            <person name="Cnockaert M."/>
            <person name="Vandamme P."/>
        </authorList>
    </citation>
    <scope>NUCLEOTIDE SEQUENCE [LARGE SCALE GENOMIC DNA]</scope>
    <source>
        <strain evidence="9 10">LMG 31300</strain>
    </source>
</reference>
<evidence type="ECO:0000256" key="4">
    <source>
        <dbReference type="ARBA" id="ARBA00022452"/>
    </source>
</evidence>
<keyword evidence="4" id="KW-1134">Transmembrane beta strand</keyword>
<dbReference type="PANTHER" id="PTHR30026:SF20">
    <property type="entry name" value="OUTER MEMBRANE PROTEIN TOLC"/>
    <property type="match status" value="1"/>
</dbReference>
<dbReference type="SUPFAM" id="SSF56954">
    <property type="entry name" value="Outer membrane efflux proteins (OEP)"/>
    <property type="match status" value="1"/>
</dbReference>
<keyword evidence="3" id="KW-0813">Transport</keyword>
<dbReference type="InterPro" id="IPR051906">
    <property type="entry name" value="TolC-like"/>
</dbReference>
<comment type="caution">
    <text evidence="9">The sequence shown here is derived from an EMBL/GenBank/DDBJ whole genome shotgun (WGS) entry which is preliminary data.</text>
</comment>
<accession>A0ABX2DFZ8</accession>
<dbReference type="Gene3D" id="1.20.1600.10">
    <property type="entry name" value="Outer membrane efflux proteins (OEP)"/>
    <property type="match status" value="1"/>
</dbReference>
<evidence type="ECO:0000256" key="2">
    <source>
        <dbReference type="ARBA" id="ARBA00007613"/>
    </source>
</evidence>
<dbReference type="EMBL" id="JABMKV010000002">
    <property type="protein sequence ID" value="NQX32074.1"/>
    <property type="molecule type" value="Genomic_DNA"/>
</dbReference>
<feature type="chain" id="PRO_5046168396" evidence="8">
    <location>
        <begin position="21"/>
        <end position="448"/>
    </location>
</feature>
<evidence type="ECO:0000256" key="1">
    <source>
        <dbReference type="ARBA" id="ARBA00004442"/>
    </source>
</evidence>
<proteinExistence type="inferred from homology"/>
<gene>
    <name evidence="9" type="ORF">HQN85_10065</name>
</gene>
<name>A0ABX2DFZ8_9SPHI</name>
<dbReference type="Pfam" id="PF02321">
    <property type="entry name" value="OEP"/>
    <property type="match status" value="2"/>
</dbReference>
<keyword evidence="7" id="KW-0998">Cell outer membrane</keyword>
<keyword evidence="10" id="KW-1185">Reference proteome</keyword>
<keyword evidence="5" id="KW-0812">Transmembrane</keyword>
<keyword evidence="6" id="KW-0472">Membrane</keyword>
<evidence type="ECO:0000256" key="8">
    <source>
        <dbReference type="SAM" id="SignalP"/>
    </source>
</evidence>
<evidence type="ECO:0000256" key="5">
    <source>
        <dbReference type="ARBA" id="ARBA00022692"/>
    </source>
</evidence>